<protein>
    <submittedName>
        <fullName evidence="1">Uncharacterized protein</fullName>
    </submittedName>
</protein>
<proteinExistence type="predicted"/>
<comment type="caution">
    <text evidence="1">The sequence shown here is derived from an EMBL/GenBank/DDBJ whole genome shotgun (WGS) entry which is preliminary data.</text>
</comment>
<evidence type="ECO:0000313" key="1">
    <source>
        <dbReference type="EMBL" id="KAI9900538.1"/>
    </source>
</evidence>
<sequence>MPKRKRNSEPSLYDKLTKHLDEVSRALKSAKGFERQRLSKRTHEAGATAEKKERLEREISVLKNLDLHQTARAHLYSSLLKVKSIAASTDLPDEIRRGVSKPDLPEDERAALHNVTSGLYNREPVKQAVDRAIATVCASLGVAAPEKKGAKRAREAKKERGDQEDQPSDRIPAKKTKLQTETTAAVAAPEKEEVDVEMGGQVAGGEGNEEEEEEEEEVTDFEGFESDVDEPGPAIGDSGSEDEAADEKRISKYDHLLGSSSDEDDEDDDEDSEGSEWDEELLAKYRGRETVNLDDISVSGGSEGEEEESQGSESDVEEDAASQLSSSSSRSASPLPAKKDDSKTKKHREREEPRPTQAKETTFLPSLMGGYVSGSESASDVEVAPPKKRRGQRARQAIWEKKFGAKAKHLQEQQAGGGKGKGKGRDSGWDMRRGAVDGDDDARTPWKRGVRTPFGTGGGGGGNDGSLTAAAPTPKPTKRDDEGKLHGSWEAAKKAKEAQKAAVFAGSKVTFD</sequence>
<keyword evidence="2" id="KW-1185">Reference proteome</keyword>
<reference evidence="1" key="1">
    <citation type="submission" date="2022-10" db="EMBL/GenBank/DDBJ databases">
        <title>Complete Genome of Trichothecium roseum strain YXFP-22015, a Plant Pathogen Isolated from Citrus.</title>
        <authorList>
            <person name="Wang Y."/>
            <person name="Zhu L."/>
        </authorList>
    </citation>
    <scope>NUCLEOTIDE SEQUENCE</scope>
    <source>
        <strain evidence="1">YXFP-22015</strain>
    </source>
</reference>
<organism evidence="1 2">
    <name type="scientific">Trichothecium roseum</name>
    <dbReference type="NCBI Taxonomy" id="47278"/>
    <lineage>
        <taxon>Eukaryota</taxon>
        <taxon>Fungi</taxon>
        <taxon>Dikarya</taxon>
        <taxon>Ascomycota</taxon>
        <taxon>Pezizomycotina</taxon>
        <taxon>Sordariomycetes</taxon>
        <taxon>Hypocreomycetidae</taxon>
        <taxon>Hypocreales</taxon>
        <taxon>Hypocreales incertae sedis</taxon>
        <taxon>Trichothecium</taxon>
    </lineage>
</organism>
<evidence type="ECO:0000313" key="2">
    <source>
        <dbReference type="Proteomes" id="UP001163324"/>
    </source>
</evidence>
<name>A0ACC0V3Z2_9HYPO</name>
<gene>
    <name evidence="1" type="ORF">N3K66_004800</name>
</gene>
<dbReference type="EMBL" id="CM047943">
    <property type="protein sequence ID" value="KAI9900538.1"/>
    <property type="molecule type" value="Genomic_DNA"/>
</dbReference>
<dbReference type="Proteomes" id="UP001163324">
    <property type="component" value="Chromosome 4"/>
</dbReference>
<accession>A0ACC0V3Z2</accession>